<sequence>MDYPTALERLQRHAGTSKHKSSSDDFLHTLFLISDKKAFKPVQPLAENILECFEAVNKHLNGEQPSEAADEAKAQTIDRALVYAVNNLLTTGRKYAAWVEQESGFEVADVQEMRRAVQAIELGWNFVLAGEFDDIRREVAAWLE</sequence>
<dbReference type="OrthoDB" id="881879at2"/>
<gene>
    <name evidence="2" type="ORF">D3Y59_08165</name>
</gene>
<protein>
    <submittedName>
        <fullName evidence="2">Uncharacterized protein</fullName>
    </submittedName>
</protein>
<evidence type="ECO:0000313" key="2">
    <source>
        <dbReference type="EMBL" id="AYA37030.1"/>
    </source>
</evidence>
<name>A0A3B7R0Z8_9BACT</name>
<dbReference type="Proteomes" id="UP000262802">
    <property type="component" value="Chromosome"/>
</dbReference>
<reference evidence="2 3" key="1">
    <citation type="submission" date="2018-09" db="EMBL/GenBank/DDBJ databases">
        <title>Hymenobacter medium sp. nov., isolated from R2A medium.</title>
        <authorList>
            <person name="Yingchao G."/>
        </authorList>
    </citation>
    <scope>NUCLEOTIDE SEQUENCE [LARGE SCALE GENOMIC DNA]</scope>
    <source>
        <strain evidence="3">sh-6</strain>
    </source>
</reference>
<dbReference type="AlphaFoldDB" id="A0A3B7R0Z8"/>
<dbReference type="KEGG" id="hyh:D3Y59_08165"/>
<keyword evidence="3" id="KW-1185">Reference proteome</keyword>
<proteinExistence type="predicted"/>
<feature type="region of interest" description="Disordered" evidence="1">
    <location>
        <begin position="1"/>
        <end position="22"/>
    </location>
</feature>
<organism evidence="2 3">
    <name type="scientific">Hymenobacter oligotrophus</name>
    <dbReference type="NCBI Taxonomy" id="2319843"/>
    <lineage>
        <taxon>Bacteria</taxon>
        <taxon>Pseudomonadati</taxon>
        <taxon>Bacteroidota</taxon>
        <taxon>Cytophagia</taxon>
        <taxon>Cytophagales</taxon>
        <taxon>Hymenobacteraceae</taxon>
        <taxon>Hymenobacter</taxon>
    </lineage>
</organism>
<evidence type="ECO:0000256" key="1">
    <source>
        <dbReference type="SAM" id="MobiDB-lite"/>
    </source>
</evidence>
<dbReference type="RefSeq" id="WP_119444608.1">
    <property type="nucleotide sequence ID" value="NZ_CP032317.1"/>
</dbReference>
<dbReference type="EMBL" id="CP032317">
    <property type="protein sequence ID" value="AYA37030.1"/>
    <property type="molecule type" value="Genomic_DNA"/>
</dbReference>
<accession>A0A3B7R0Z8</accession>
<evidence type="ECO:0000313" key="3">
    <source>
        <dbReference type="Proteomes" id="UP000262802"/>
    </source>
</evidence>